<dbReference type="CDD" id="cd16964">
    <property type="entry name" value="YqgF"/>
    <property type="match status" value="1"/>
</dbReference>
<dbReference type="HAMAP" id="MF_00651">
    <property type="entry name" value="Nuclease_YqgF"/>
    <property type="match status" value="1"/>
</dbReference>
<organism evidence="7 8">
    <name type="scientific">Pseudidiomarina aestuarii</name>
    <dbReference type="NCBI Taxonomy" id="624146"/>
    <lineage>
        <taxon>Bacteria</taxon>
        <taxon>Pseudomonadati</taxon>
        <taxon>Pseudomonadota</taxon>
        <taxon>Gammaproteobacteria</taxon>
        <taxon>Alteromonadales</taxon>
        <taxon>Idiomarinaceae</taxon>
        <taxon>Pseudidiomarina</taxon>
    </lineage>
</organism>
<evidence type="ECO:0000256" key="4">
    <source>
        <dbReference type="ARBA" id="ARBA00022801"/>
    </source>
</evidence>
<evidence type="ECO:0000256" key="5">
    <source>
        <dbReference type="HAMAP-Rule" id="MF_00651"/>
    </source>
</evidence>
<reference evidence="8" key="1">
    <citation type="journal article" date="2018" name="Front. Microbiol.">
        <title>Genome-Based Analysis Reveals the Taxonomy and Diversity of the Family Idiomarinaceae.</title>
        <authorList>
            <person name="Liu Y."/>
            <person name="Lai Q."/>
            <person name="Shao Z."/>
        </authorList>
    </citation>
    <scope>NUCLEOTIDE SEQUENCE [LARGE SCALE GENOMIC DNA]</scope>
    <source>
        <strain evidence="8">KYW314</strain>
    </source>
</reference>
<keyword evidence="1 5" id="KW-0963">Cytoplasm</keyword>
<evidence type="ECO:0000313" key="7">
    <source>
        <dbReference type="EMBL" id="RUO38059.1"/>
    </source>
</evidence>
<dbReference type="SMART" id="SM00732">
    <property type="entry name" value="YqgFc"/>
    <property type="match status" value="1"/>
</dbReference>
<dbReference type="AlphaFoldDB" id="A0A7Z7ESK6"/>
<dbReference type="EMBL" id="PIPR01000005">
    <property type="protein sequence ID" value="RUO38059.1"/>
    <property type="molecule type" value="Genomic_DNA"/>
</dbReference>
<dbReference type="PANTHER" id="PTHR33317">
    <property type="entry name" value="POLYNUCLEOTIDYL TRANSFERASE, RIBONUCLEASE H-LIKE SUPERFAMILY PROTEIN"/>
    <property type="match status" value="1"/>
</dbReference>
<dbReference type="Gene3D" id="3.30.420.140">
    <property type="entry name" value="YqgF/RNase H-like domain"/>
    <property type="match status" value="1"/>
</dbReference>
<comment type="subcellular location">
    <subcellularLocation>
        <location evidence="5">Cytoplasm</location>
    </subcellularLocation>
</comment>
<protein>
    <recommendedName>
        <fullName evidence="5">Putative pre-16S rRNA nuclease</fullName>
        <ecNumber evidence="5">3.1.-.-</ecNumber>
    </recommendedName>
</protein>
<feature type="domain" description="YqgF/RNase H-like" evidence="6">
    <location>
        <begin position="2"/>
        <end position="102"/>
    </location>
</feature>
<dbReference type="Proteomes" id="UP000287766">
    <property type="component" value="Unassembled WGS sequence"/>
</dbReference>
<dbReference type="RefSeq" id="WP_169931671.1">
    <property type="nucleotide sequence ID" value="NZ_PIPR01000005.1"/>
</dbReference>
<evidence type="ECO:0000256" key="1">
    <source>
        <dbReference type="ARBA" id="ARBA00022490"/>
    </source>
</evidence>
<dbReference type="NCBIfam" id="TIGR00250">
    <property type="entry name" value="RNAse_H_YqgF"/>
    <property type="match status" value="1"/>
</dbReference>
<dbReference type="GO" id="GO:0000967">
    <property type="term" value="P:rRNA 5'-end processing"/>
    <property type="evidence" value="ECO:0007669"/>
    <property type="project" value="UniProtKB-UniRule"/>
</dbReference>
<dbReference type="GO" id="GO:0004518">
    <property type="term" value="F:nuclease activity"/>
    <property type="evidence" value="ECO:0007669"/>
    <property type="project" value="UniProtKB-KW"/>
</dbReference>
<dbReference type="SUPFAM" id="SSF53098">
    <property type="entry name" value="Ribonuclease H-like"/>
    <property type="match status" value="1"/>
</dbReference>
<gene>
    <name evidence="7" type="ORF">CWE22_11625</name>
</gene>
<keyword evidence="3 5" id="KW-0540">Nuclease</keyword>
<comment type="similarity">
    <text evidence="5">Belongs to the YqgF HJR family.</text>
</comment>
<keyword evidence="8" id="KW-1185">Reference proteome</keyword>
<accession>A0A7Z7ESK6</accession>
<evidence type="ECO:0000256" key="2">
    <source>
        <dbReference type="ARBA" id="ARBA00022517"/>
    </source>
</evidence>
<proteinExistence type="inferred from homology"/>
<keyword evidence="4 5" id="KW-0378">Hydrolase</keyword>
<dbReference type="PANTHER" id="PTHR33317:SF4">
    <property type="entry name" value="POLYNUCLEOTIDYL TRANSFERASE, RIBONUCLEASE H-LIKE SUPERFAMILY PROTEIN"/>
    <property type="match status" value="1"/>
</dbReference>
<dbReference type="EC" id="3.1.-.-" evidence="5"/>
<comment type="function">
    <text evidence="5">Could be a nuclease involved in processing of the 5'-end of pre-16S rRNA.</text>
</comment>
<comment type="caution">
    <text evidence="7">The sequence shown here is derived from an EMBL/GenBank/DDBJ whole genome shotgun (WGS) entry which is preliminary data.</text>
</comment>
<dbReference type="Pfam" id="PF03652">
    <property type="entry name" value="RuvX"/>
    <property type="match status" value="1"/>
</dbReference>
<name>A0A7Z7ESK6_9GAMM</name>
<dbReference type="InterPro" id="IPR005227">
    <property type="entry name" value="YqgF"/>
</dbReference>
<evidence type="ECO:0000256" key="3">
    <source>
        <dbReference type="ARBA" id="ARBA00022722"/>
    </source>
</evidence>
<dbReference type="InterPro" id="IPR006641">
    <property type="entry name" value="YqgF/RNaseH-like_dom"/>
</dbReference>
<evidence type="ECO:0000259" key="6">
    <source>
        <dbReference type="SMART" id="SM00732"/>
    </source>
</evidence>
<dbReference type="InterPro" id="IPR012337">
    <property type="entry name" value="RNaseH-like_sf"/>
</dbReference>
<dbReference type="FunFam" id="3.30.420.140:FF:000002">
    <property type="entry name" value="Putative pre-16S rRNA nuclease"/>
    <property type="match status" value="1"/>
</dbReference>
<keyword evidence="2 5" id="KW-0690">Ribosome biogenesis</keyword>
<dbReference type="GO" id="GO:0016788">
    <property type="term" value="F:hydrolase activity, acting on ester bonds"/>
    <property type="evidence" value="ECO:0007669"/>
    <property type="project" value="UniProtKB-UniRule"/>
</dbReference>
<sequence length="143" mass="15552">MSVIIGFDFGTHSIGVAVGQTITGSAQPIAALRAKEGQPEWSAVEKIFREWQPQRLVVGLPLNMDGTEQPLTDLARKFANRLHGRFGLPVDLQDERLTTVAAREELFASGGYKQLSKGKVDSAAAQLILQDYLSSAESQSKQP</sequence>
<dbReference type="GO" id="GO:0005829">
    <property type="term" value="C:cytosol"/>
    <property type="evidence" value="ECO:0007669"/>
    <property type="project" value="TreeGrafter"/>
</dbReference>
<dbReference type="InterPro" id="IPR037027">
    <property type="entry name" value="YqgF/RNaseH-like_dom_sf"/>
</dbReference>
<evidence type="ECO:0000313" key="8">
    <source>
        <dbReference type="Proteomes" id="UP000287766"/>
    </source>
</evidence>